<keyword evidence="6 9" id="KW-0812">Transmembrane</keyword>
<dbReference type="InterPro" id="IPR042193">
    <property type="entry name" value="FHIPEP_3"/>
</dbReference>
<dbReference type="Gene3D" id="1.10.8.540">
    <property type="entry name" value="FHIPEP family, domain 3"/>
    <property type="match status" value="1"/>
</dbReference>
<dbReference type="EMBL" id="JACCKB010000011">
    <property type="protein sequence ID" value="NYZ66185.1"/>
    <property type="molecule type" value="Genomic_DNA"/>
</dbReference>
<name>A0A853IAA5_9GAMM</name>
<dbReference type="NCBIfam" id="TIGR01399">
    <property type="entry name" value="hrcV"/>
    <property type="match status" value="1"/>
</dbReference>
<reference evidence="10 11" key="1">
    <citation type="submission" date="2020-07" db="EMBL/GenBank/DDBJ databases">
        <title>Endozoicomonas sp. nov., isolated from sediment.</title>
        <authorList>
            <person name="Gu T."/>
        </authorList>
    </citation>
    <scope>NUCLEOTIDE SEQUENCE [LARGE SCALE GENOMIC DNA]</scope>
    <source>
        <strain evidence="10 11">SM1973</strain>
    </source>
</reference>
<feature type="transmembrane region" description="Helical" evidence="9">
    <location>
        <begin position="205"/>
        <end position="225"/>
    </location>
</feature>
<feature type="transmembrane region" description="Helical" evidence="9">
    <location>
        <begin position="237"/>
        <end position="265"/>
    </location>
</feature>
<dbReference type="Gene3D" id="3.40.50.12790">
    <property type="entry name" value="FHIPEP family, domain 4"/>
    <property type="match status" value="1"/>
</dbReference>
<feature type="transmembrane region" description="Helical" evidence="9">
    <location>
        <begin position="12"/>
        <end position="38"/>
    </location>
</feature>
<dbReference type="InterPro" id="IPR006302">
    <property type="entry name" value="T3SS_HrcV"/>
</dbReference>
<dbReference type="RefSeq" id="WP_180568215.1">
    <property type="nucleotide sequence ID" value="NZ_JACCKB010000011.1"/>
</dbReference>
<dbReference type="Gene3D" id="3.40.30.60">
    <property type="entry name" value="FHIPEP family, domain 1"/>
    <property type="match status" value="1"/>
</dbReference>
<dbReference type="Pfam" id="PF00771">
    <property type="entry name" value="FHIPEP"/>
    <property type="match status" value="1"/>
</dbReference>
<dbReference type="PRINTS" id="PR00949">
    <property type="entry name" value="TYPE3IMAPROT"/>
</dbReference>
<keyword evidence="3" id="KW-0813">Transport</keyword>
<evidence type="ECO:0000256" key="9">
    <source>
        <dbReference type="SAM" id="Phobius"/>
    </source>
</evidence>
<dbReference type="InterPro" id="IPR042196">
    <property type="entry name" value="FHIPEP_4"/>
</dbReference>
<keyword evidence="7 9" id="KW-1133">Transmembrane helix</keyword>
<gene>
    <name evidence="10" type="primary">sctV</name>
    <name evidence="10" type="ORF">H0A36_09180</name>
</gene>
<dbReference type="GO" id="GO:0009306">
    <property type="term" value="P:protein secretion"/>
    <property type="evidence" value="ECO:0007669"/>
    <property type="project" value="InterPro"/>
</dbReference>
<evidence type="ECO:0000313" key="10">
    <source>
        <dbReference type="EMBL" id="NYZ66185.1"/>
    </source>
</evidence>
<dbReference type="PIRSF" id="PIRSF005419">
    <property type="entry name" value="FlhA"/>
    <property type="match status" value="1"/>
</dbReference>
<evidence type="ECO:0000256" key="3">
    <source>
        <dbReference type="ARBA" id="ARBA00022448"/>
    </source>
</evidence>
<comment type="subcellular location">
    <subcellularLocation>
        <location evidence="1">Cell inner membrane</location>
        <topology evidence="1">Multi-pass membrane protein</topology>
    </subcellularLocation>
</comment>
<protein>
    <submittedName>
        <fullName evidence="10">Type III secretion system export apparatus subunit SctV</fullName>
    </submittedName>
</protein>
<organism evidence="10 11">
    <name type="scientific">Spartinivicinus marinus</name>
    <dbReference type="NCBI Taxonomy" id="2994442"/>
    <lineage>
        <taxon>Bacteria</taxon>
        <taxon>Pseudomonadati</taxon>
        <taxon>Pseudomonadota</taxon>
        <taxon>Gammaproteobacteria</taxon>
        <taxon>Oceanospirillales</taxon>
        <taxon>Zooshikellaceae</taxon>
        <taxon>Spartinivicinus</taxon>
    </lineage>
</organism>
<comment type="similarity">
    <text evidence="2">Belongs to the FHIPEP (flagella/HR/invasion proteins export pore) family.</text>
</comment>
<comment type="caution">
    <text evidence="10">The sequence shown here is derived from an EMBL/GenBank/DDBJ whole genome shotgun (WGS) entry which is preliminary data.</text>
</comment>
<dbReference type="AlphaFoldDB" id="A0A853IAA5"/>
<dbReference type="PROSITE" id="PS00994">
    <property type="entry name" value="FHIPEP"/>
    <property type="match status" value="1"/>
</dbReference>
<evidence type="ECO:0000256" key="1">
    <source>
        <dbReference type="ARBA" id="ARBA00004429"/>
    </source>
</evidence>
<accession>A0A853IAA5</accession>
<keyword evidence="4" id="KW-1003">Cell membrane</keyword>
<proteinExistence type="inferred from homology"/>
<evidence type="ECO:0000256" key="8">
    <source>
        <dbReference type="ARBA" id="ARBA00023136"/>
    </source>
</evidence>
<dbReference type="InterPro" id="IPR001712">
    <property type="entry name" value="T3SS_FHIPEP"/>
</dbReference>
<feature type="transmembrane region" description="Helical" evidence="9">
    <location>
        <begin position="44"/>
        <end position="66"/>
    </location>
</feature>
<feature type="transmembrane region" description="Helical" evidence="9">
    <location>
        <begin position="293"/>
        <end position="326"/>
    </location>
</feature>
<dbReference type="InterPro" id="IPR025505">
    <property type="entry name" value="FHIPEP_CS"/>
</dbReference>
<dbReference type="PANTHER" id="PTHR30161:SF2">
    <property type="entry name" value="INVASION PROTEIN INVA"/>
    <property type="match status" value="1"/>
</dbReference>
<dbReference type="InterPro" id="IPR042194">
    <property type="entry name" value="FHIPEP_1"/>
</dbReference>
<dbReference type="GO" id="GO:0005886">
    <property type="term" value="C:plasma membrane"/>
    <property type="evidence" value="ECO:0007669"/>
    <property type="project" value="UniProtKB-SubCell"/>
</dbReference>
<evidence type="ECO:0000256" key="5">
    <source>
        <dbReference type="ARBA" id="ARBA00022519"/>
    </source>
</evidence>
<evidence type="ECO:0000256" key="7">
    <source>
        <dbReference type="ARBA" id="ARBA00022989"/>
    </source>
</evidence>
<keyword evidence="11" id="KW-1185">Reference proteome</keyword>
<evidence type="ECO:0000256" key="2">
    <source>
        <dbReference type="ARBA" id="ARBA00008835"/>
    </source>
</evidence>
<keyword evidence="8 9" id="KW-0472">Membrane</keyword>
<evidence type="ECO:0000256" key="4">
    <source>
        <dbReference type="ARBA" id="ARBA00022475"/>
    </source>
</evidence>
<dbReference type="PANTHER" id="PTHR30161">
    <property type="entry name" value="FLAGELLAR EXPORT PROTEIN, MEMBRANE FLHA SUBUNIT-RELATED"/>
    <property type="match status" value="1"/>
</dbReference>
<evidence type="ECO:0000256" key="6">
    <source>
        <dbReference type="ARBA" id="ARBA00022692"/>
    </source>
</evidence>
<evidence type="ECO:0000313" key="11">
    <source>
        <dbReference type="Proteomes" id="UP000569732"/>
    </source>
</evidence>
<keyword evidence="5" id="KW-0997">Cell inner membrane</keyword>
<dbReference type="Proteomes" id="UP000569732">
    <property type="component" value="Unassembled WGS sequence"/>
</dbReference>
<feature type="transmembrane region" description="Helical" evidence="9">
    <location>
        <begin position="78"/>
        <end position="98"/>
    </location>
</feature>
<sequence>MEVNKILQKINFISNAVITHAELLIPLAVVGIVFMMILPLPTMLVDGLIALNICVSSLLVVLAMYLPGPLAFSTFPSVILITTLFRLALSITTTRLILLQADAGSIVEAFGHFVVGGNFAVGVVIFLILTIVQFLVITKGSERVAEVGARFSLDAMPGKQMSIDSDLRAGLISPYHAAAAREALGKESQLYGAMDGAMKFVKGDAIAGLIIVFVNLIGGASIGALQKGMTGAEALQLYAILTIGDGLVAQIPALLLALTAGMIITRVSSNNVESKLNVGKEIVEQVLSQPKAWLIAATVMLGFASVPGMPTAVFICLSLISAVLGFTQLKANEQAQQQAAIPNSSPPTDEEIKLGKVDATQYIPTQPFLLKLHTSLDGSKESERLIEKLRSIRNHIVTHYGMSIPKLAVSYTDSISTSCYQFCVYEVPAIMGTVCSAKLAVINNEATLQQLAIPFDKGLEERNEGKLNWVDYQYKEQLASANIQCFSCYELVEQAIEKIYFQKGPQFTGVQEVAKIAAWLEKERPELAKELVRVIPYVRIAEILQRLMAERIGLRNMRKILETLVEHAGNERDIAVLVEHIRVALRDQICYEFADNNQLSVMLLSLETEDVLRKAIRNTSNGGFLALEGEMTRHLLDQIGEVVNACTDKKCPVLLVAQDIRRHLRNLIEVEYFHIHVMSYAEISDNIKILSLIKISI</sequence>
<feature type="transmembrane region" description="Helical" evidence="9">
    <location>
        <begin position="110"/>
        <end position="136"/>
    </location>
</feature>